<gene>
    <name evidence="5" type="primary">RRN6_2</name>
    <name evidence="5" type="ORF">GRS66_005774</name>
</gene>
<dbReference type="InterPro" id="IPR048537">
    <property type="entry name" value="RRN6_HB"/>
</dbReference>
<feature type="domain" description="RRN6 beta-propeller" evidence="2">
    <location>
        <begin position="189"/>
        <end position="507"/>
    </location>
</feature>
<feature type="compositionally biased region" description="Polar residues" evidence="1">
    <location>
        <begin position="880"/>
        <end position="892"/>
    </location>
</feature>
<protein>
    <submittedName>
        <fullName evidence="5">RNA polymerase I-specific transcription initiation factor rrn6</fullName>
    </submittedName>
</protein>
<dbReference type="GO" id="GO:0001163">
    <property type="term" value="F:RNA polymerase I transcription regulatory region sequence-specific DNA binding"/>
    <property type="evidence" value="ECO:0007669"/>
    <property type="project" value="TreeGrafter"/>
</dbReference>
<evidence type="ECO:0000259" key="3">
    <source>
        <dbReference type="Pfam" id="PF20639"/>
    </source>
</evidence>
<feature type="domain" description="RRN6 helical bundle" evidence="4">
    <location>
        <begin position="600"/>
        <end position="760"/>
    </location>
</feature>
<feature type="region of interest" description="Disordered" evidence="1">
    <location>
        <begin position="816"/>
        <end position="840"/>
    </location>
</feature>
<evidence type="ECO:0000259" key="2">
    <source>
        <dbReference type="Pfam" id="PF10214"/>
    </source>
</evidence>
<dbReference type="Pfam" id="PF10214">
    <property type="entry name" value="Rrn6_beta-prop"/>
    <property type="match status" value="1"/>
</dbReference>
<dbReference type="InterPro" id="IPR048536">
    <property type="entry name" value="Rrn6_K-rich"/>
</dbReference>
<proteinExistence type="predicted"/>
<dbReference type="Proteomes" id="UP000501346">
    <property type="component" value="Chromosome SeII-SeIV"/>
</dbReference>
<dbReference type="InterPro" id="IPR048535">
    <property type="entry name" value="RRN6_beta-prop"/>
</dbReference>
<evidence type="ECO:0000313" key="6">
    <source>
        <dbReference type="Proteomes" id="UP000501346"/>
    </source>
</evidence>
<accession>A0A6C1E2T4</accession>
<dbReference type="GO" id="GO:0070860">
    <property type="term" value="C:RNA polymerase I core factor complex"/>
    <property type="evidence" value="ECO:0007669"/>
    <property type="project" value="TreeGrafter"/>
</dbReference>
<feature type="region of interest" description="Disordered" evidence="1">
    <location>
        <begin position="873"/>
        <end position="911"/>
    </location>
</feature>
<evidence type="ECO:0000313" key="5">
    <source>
        <dbReference type="EMBL" id="QID83319.1"/>
    </source>
</evidence>
<dbReference type="Pfam" id="PF20640">
    <property type="entry name" value="Rrn6_HB"/>
    <property type="match status" value="1"/>
</dbReference>
<evidence type="ECO:0000259" key="4">
    <source>
        <dbReference type="Pfam" id="PF20640"/>
    </source>
</evidence>
<dbReference type="EMBL" id="CP048999">
    <property type="protein sequence ID" value="QID83319.1"/>
    <property type="molecule type" value="Genomic_DNA"/>
</dbReference>
<dbReference type="PANTHER" id="PTHR28221">
    <property type="entry name" value="RNA POLYMERASE I-SPECIFIC TRANSCRIPTION INITIATION FACTOR RRN6"/>
    <property type="match status" value="1"/>
</dbReference>
<evidence type="ECO:0000256" key="1">
    <source>
        <dbReference type="SAM" id="MobiDB-lite"/>
    </source>
</evidence>
<keyword evidence="5" id="KW-0396">Initiation factor</keyword>
<dbReference type="GO" id="GO:0001179">
    <property type="term" value="F:RNA polymerase I general transcription initiation factor binding"/>
    <property type="evidence" value="ECO:0007669"/>
    <property type="project" value="TreeGrafter"/>
</dbReference>
<feature type="region of interest" description="Disordered" evidence="1">
    <location>
        <begin position="92"/>
        <end position="115"/>
    </location>
</feature>
<dbReference type="AlphaFoldDB" id="A0A6C1E2T4"/>
<reference evidence="5 6" key="1">
    <citation type="journal article" date="2019" name="BMC Genomics">
        <title>Chromosome level assembly and comparative genome analysis confirm lager-brewing yeasts originated from a single hybridization.</title>
        <authorList>
            <person name="Salazar A.N."/>
            <person name="Gorter de Vries A.R."/>
            <person name="van den Broek M."/>
            <person name="Brouwers N."/>
            <person name="de la Torre Cortes P."/>
            <person name="Kuijpers N.G.A."/>
            <person name="Daran J.G."/>
            <person name="Abeel T."/>
        </authorList>
    </citation>
    <scope>NUCLEOTIDE SEQUENCE [LARGE SCALE GENOMIC DNA]</scope>
    <source>
        <strain evidence="5 6">CBS 1483</strain>
    </source>
</reference>
<sequence>MVGVFLPRLEGEAFYGLSMSEGQLPGSNVLGSQLGVGVQGASLYRPQEHYDAKKPQWLRPVDDTLPERMLDLHVVAKGVVCDTSVRYVSDDKILQESDDDDDNDDDDLITSDLDEDMDDVQNTSVVVNPVVPVVPKHVHFFKKVDLDNDHMFSVNCDAPVSLQDYIPSDLLHNLNRNGRLQRQDAFFWDPTVANRMDTEYIQTASDLRNYRDGTEIIAYASGKTDSVLNIAVLARQHTLLLNRNNNVTSIELHSPIKSIKIPRASESIGRRSNLVGVVTENSFQVFRIESIHSRSCDVIITSSEPLYFVEIDDIQIVDFAFNPWDLQQFAVIDIRGNWNIGMIPKKFDEERGKLQIIESLHGTIFDPEELSSWKRIEWFSQFQKILVFDRSKMFEINFVNDWQTEVVQAKTWSSIRDYKRIDDKNGVLLTSREIIIIGASEANGPVRRISWKHDLDPDDTTLKITIQKVNKTDYLLLVAFVYSMRHNHVYIHAFSQNKKLNATPSLFQSLGHSAVLELSGGTPSGIEVLSTLDRIDDEEGEHANDHACFITDFSIKLRKSSKIYHYTLSNIQTPEPDEQEKFIVTDSTEWTWLFDKVDSRESESIGALTAQIREKERKHASRIQNLIENESSHDEDKYFQDLGYHLSMATNELLQSWQRNRDESIRAGSTSYSKLETLIEDSTSFTSIPEFSSLLDQFFQYYEDQDVTFIDFNQLLRFFLHEDVPNLDIFYNKLLQCWVLVSPQAELYTKEIVKDIVWSLVRLEKPSLFELIEKEISQSLSKPYQDIIDSWDVNDLNEEDESSDFNLDSQFSTTQFNDRPPFNMSSQSQIPTIKSSQNNGLARKKRILKTHSQKSTPLSQSSQNLSILPDSMTPAFTLMQPPSSQISFVNDSQARSSQKAKKKKKRIRGFG</sequence>
<feature type="compositionally biased region" description="Basic residues" evidence="1">
    <location>
        <begin position="898"/>
        <end position="911"/>
    </location>
</feature>
<keyword evidence="5" id="KW-0648">Protein biosynthesis</keyword>
<feature type="domain" description="RRN6 K-rich C-terminal" evidence="3">
    <location>
        <begin position="784"/>
        <end position="910"/>
    </location>
</feature>
<name>A0A6C1E2T4_SACPS</name>
<dbReference type="GO" id="GO:0003743">
    <property type="term" value="F:translation initiation factor activity"/>
    <property type="evidence" value="ECO:0007669"/>
    <property type="project" value="UniProtKB-KW"/>
</dbReference>
<keyword evidence="6" id="KW-1185">Reference proteome</keyword>
<dbReference type="GO" id="GO:0042790">
    <property type="term" value="P:nucleolar large rRNA transcription by RNA polymerase I"/>
    <property type="evidence" value="ECO:0007669"/>
    <property type="project" value="TreeGrafter"/>
</dbReference>
<dbReference type="InterPro" id="IPR019350">
    <property type="entry name" value="RNA_pol_I-sp_TIF_RRN6-like"/>
</dbReference>
<organism evidence="5 6">
    <name type="scientific">Saccharomyces pastorianus</name>
    <name type="common">Lager yeast</name>
    <name type="synonym">Saccharomyces cerevisiae x Saccharomyces eubayanus</name>
    <dbReference type="NCBI Taxonomy" id="27292"/>
    <lineage>
        <taxon>Eukaryota</taxon>
        <taxon>Fungi</taxon>
        <taxon>Dikarya</taxon>
        <taxon>Ascomycota</taxon>
        <taxon>Saccharomycotina</taxon>
        <taxon>Saccharomycetes</taxon>
        <taxon>Saccharomycetales</taxon>
        <taxon>Saccharomycetaceae</taxon>
        <taxon>Saccharomyces</taxon>
    </lineage>
</organism>
<feature type="compositionally biased region" description="Acidic residues" evidence="1">
    <location>
        <begin position="96"/>
        <end position="115"/>
    </location>
</feature>
<dbReference type="Pfam" id="PF20639">
    <property type="entry name" value="Rrn6_K-rich"/>
    <property type="match status" value="1"/>
</dbReference>
<dbReference type="OrthoDB" id="4090074at2759"/>
<dbReference type="PANTHER" id="PTHR28221:SF2">
    <property type="entry name" value="RNA POLYMERASE I-SPECIFIC TRANSCRIPTION INITIATION FACTOR RRN6"/>
    <property type="match status" value="1"/>
</dbReference>